<evidence type="ECO:0000256" key="1">
    <source>
        <dbReference type="ARBA" id="ARBA00023015"/>
    </source>
</evidence>
<evidence type="ECO:0000256" key="3">
    <source>
        <dbReference type="ARBA" id="ARBA00023163"/>
    </source>
</evidence>
<feature type="domain" description="HTH tetR-type" evidence="6">
    <location>
        <begin position="27"/>
        <end position="87"/>
    </location>
</feature>
<evidence type="ECO:0000256" key="5">
    <source>
        <dbReference type="SAM" id="MobiDB-lite"/>
    </source>
</evidence>
<proteinExistence type="predicted"/>
<accession>A0ABU7KVJ7</accession>
<organism evidence="7 8">
    <name type="scientific">Nocardiopsis tropica</name>
    <dbReference type="NCBI Taxonomy" id="109330"/>
    <lineage>
        <taxon>Bacteria</taxon>
        <taxon>Bacillati</taxon>
        <taxon>Actinomycetota</taxon>
        <taxon>Actinomycetes</taxon>
        <taxon>Streptosporangiales</taxon>
        <taxon>Nocardiopsidaceae</taxon>
        <taxon>Nocardiopsis</taxon>
    </lineage>
</organism>
<evidence type="ECO:0000256" key="4">
    <source>
        <dbReference type="PROSITE-ProRule" id="PRU00335"/>
    </source>
</evidence>
<dbReference type="PANTHER" id="PTHR30055">
    <property type="entry name" value="HTH-TYPE TRANSCRIPTIONAL REGULATOR RUTR"/>
    <property type="match status" value="1"/>
</dbReference>
<sequence length="260" mass="28375">MSPSTDTPPGAPTSPSPAADAAAAERELRADRILDAAEELLVAWGRRKITVEDVARRAKVGKGTVYLHFATKETLLLAVVMRAQLGLMRQLLEVMGRAPDNVRPSEVARSLYLKHLDSPLMRAVLTGGTESLGALSRDAAALVGGTVRERQRAMRAYWDVLRELGLLRPDLPVDDQLYAYNALVLGHLVTPPVLEEQGMHVPDHGTRADLMAQSVRLLLEQDAPPENTRKAQARVLEIFSALDRGMRADIARLKQTPGAT</sequence>
<feature type="DNA-binding region" description="H-T-H motif" evidence="4">
    <location>
        <begin position="50"/>
        <end position="69"/>
    </location>
</feature>
<dbReference type="Gene3D" id="1.10.357.10">
    <property type="entry name" value="Tetracycline Repressor, domain 2"/>
    <property type="match status" value="1"/>
</dbReference>
<dbReference type="InterPro" id="IPR001647">
    <property type="entry name" value="HTH_TetR"/>
</dbReference>
<dbReference type="PROSITE" id="PS50977">
    <property type="entry name" value="HTH_TETR_2"/>
    <property type="match status" value="1"/>
</dbReference>
<protein>
    <submittedName>
        <fullName evidence="7">Helix-turn-helix domain-containing protein</fullName>
    </submittedName>
</protein>
<evidence type="ECO:0000259" key="6">
    <source>
        <dbReference type="PROSITE" id="PS50977"/>
    </source>
</evidence>
<dbReference type="PRINTS" id="PR00455">
    <property type="entry name" value="HTHTETR"/>
</dbReference>
<keyword evidence="2 4" id="KW-0238">DNA-binding</keyword>
<gene>
    <name evidence="7" type="ORF">Q8A49_22800</name>
</gene>
<dbReference type="PANTHER" id="PTHR30055:SF234">
    <property type="entry name" value="HTH-TYPE TRANSCRIPTIONAL REGULATOR BETI"/>
    <property type="match status" value="1"/>
</dbReference>
<comment type="caution">
    <text evidence="7">The sequence shown here is derived from an EMBL/GenBank/DDBJ whole genome shotgun (WGS) entry which is preliminary data.</text>
</comment>
<dbReference type="Pfam" id="PF00440">
    <property type="entry name" value="TetR_N"/>
    <property type="match status" value="1"/>
</dbReference>
<keyword evidence="1" id="KW-0805">Transcription regulation</keyword>
<dbReference type="SUPFAM" id="SSF46689">
    <property type="entry name" value="Homeodomain-like"/>
    <property type="match status" value="1"/>
</dbReference>
<dbReference type="InterPro" id="IPR050109">
    <property type="entry name" value="HTH-type_TetR-like_transc_reg"/>
</dbReference>
<feature type="region of interest" description="Disordered" evidence="5">
    <location>
        <begin position="1"/>
        <end position="24"/>
    </location>
</feature>
<dbReference type="InterPro" id="IPR009057">
    <property type="entry name" value="Homeodomain-like_sf"/>
</dbReference>
<evidence type="ECO:0000313" key="8">
    <source>
        <dbReference type="Proteomes" id="UP001348641"/>
    </source>
</evidence>
<dbReference type="Proteomes" id="UP001348641">
    <property type="component" value="Unassembled WGS sequence"/>
</dbReference>
<dbReference type="EMBL" id="JAUUCC010000068">
    <property type="protein sequence ID" value="MEE2053338.1"/>
    <property type="molecule type" value="Genomic_DNA"/>
</dbReference>
<evidence type="ECO:0000256" key="2">
    <source>
        <dbReference type="ARBA" id="ARBA00023125"/>
    </source>
</evidence>
<evidence type="ECO:0000313" key="7">
    <source>
        <dbReference type="EMBL" id="MEE2053338.1"/>
    </source>
</evidence>
<dbReference type="RefSeq" id="WP_330160294.1">
    <property type="nucleotide sequence ID" value="NZ_BAAAJA010000009.1"/>
</dbReference>
<name>A0ABU7KVJ7_9ACTN</name>
<keyword evidence="3" id="KW-0804">Transcription</keyword>
<reference evidence="7 8" key="1">
    <citation type="submission" date="2023-07" db="EMBL/GenBank/DDBJ databases">
        <authorList>
            <person name="Girao M."/>
            <person name="Carvalho M.F."/>
        </authorList>
    </citation>
    <scope>NUCLEOTIDE SEQUENCE [LARGE SCALE GENOMIC DNA]</scope>
    <source>
        <strain evidence="7 8">66/93</strain>
    </source>
</reference>